<feature type="transmembrane region" description="Helical" evidence="6">
    <location>
        <begin position="7"/>
        <end position="26"/>
    </location>
</feature>
<keyword evidence="2" id="KW-1003">Cell membrane</keyword>
<comment type="caution">
    <text evidence="7">The sequence shown here is derived from an EMBL/GenBank/DDBJ whole genome shotgun (WGS) entry which is preliminary data.</text>
</comment>
<evidence type="ECO:0000256" key="4">
    <source>
        <dbReference type="ARBA" id="ARBA00022989"/>
    </source>
</evidence>
<feature type="transmembrane region" description="Helical" evidence="6">
    <location>
        <begin position="38"/>
        <end position="61"/>
    </location>
</feature>
<feature type="transmembrane region" description="Helical" evidence="6">
    <location>
        <begin position="106"/>
        <end position="126"/>
    </location>
</feature>
<sequence>MLMILAMGLYAFSMSITPGPVTLIIFSGGMNRGIHATLPFILGATIGFSLLLLATGLGLGLVVQQHKWLVYGSTVIGCGFMMYLALQLFKFEPSVGQTTAMRSGWWAGLMLMWLNPKAWLAAIAGNSLFIEPSQTNKLFVFVFIYSLVCFVSLLLWAVFGKQVSRHISNDKYVRWLNKAAALVIASMCVMVLYELGGRNL</sequence>
<dbReference type="Proteomes" id="UP000031327">
    <property type="component" value="Unassembled WGS sequence"/>
</dbReference>
<dbReference type="RefSeq" id="WP_039610868.1">
    <property type="nucleotide sequence ID" value="NZ_JWIC01000007.1"/>
</dbReference>
<feature type="transmembrane region" description="Helical" evidence="6">
    <location>
        <begin position="138"/>
        <end position="159"/>
    </location>
</feature>
<gene>
    <name evidence="7" type="ORF">JF50_18770</name>
</gene>
<evidence type="ECO:0000313" key="8">
    <source>
        <dbReference type="Proteomes" id="UP000031327"/>
    </source>
</evidence>
<dbReference type="PANTHER" id="PTHR30086:SF20">
    <property type="entry name" value="ARGININE EXPORTER PROTEIN ARGO-RELATED"/>
    <property type="match status" value="1"/>
</dbReference>
<accession>A0A0C1Q6L3</accession>
<reference evidence="7 8" key="1">
    <citation type="submission" date="2014-12" db="EMBL/GenBank/DDBJ databases">
        <title>Draft Genome Sequence of Pseudoalteromonas luteoviolacea HI1.</title>
        <authorList>
            <person name="Asahina A.Y."/>
            <person name="Hadfield M.G."/>
        </authorList>
    </citation>
    <scope>NUCLEOTIDE SEQUENCE [LARGE SCALE GENOMIC DNA]</scope>
    <source>
        <strain evidence="7 8">HI1</strain>
    </source>
</reference>
<evidence type="ECO:0000256" key="5">
    <source>
        <dbReference type="ARBA" id="ARBA00023136"/>
    </source>
</evidence>
<dbReference type="AlphaFoldDB" id="A0A0C1Q6L3"/>
<evidence type="ECO:0000256" key="1">
    <source>
        <dbReference type="ARBA" id="ARBA00004651"/>
    </source>
</evidence>
<comment type="subcellular location">
    <subcellularLocation>
        <location evidence="1">Cell membrane</location>
        <topology evidence="1">Multi-pass membrane protein</topology>
    </subcellularLocation>
</comment>
<dbReference type="EMBL" id="JWIC01000007">
    <property type="protein sequence ID" value="KID56296.1"/>
    <property type="molecule type" value="Genomic_DNA"/>
</dbReference>
<keyword evidence="5 6" id="KW-0472">Membrane</keyword>
<dbReference type="PANTHER" id="PTHR30086">
    <property type="entry name" value="ARGININE EXPORTER PROTEIN ARGO"/>
    <property type="match status" value="1"/>
</dbReference>
<evidence type="ECO:0008006" key="9">
    <source>
        <dbReference type="Google" id="ProtNLM"/>
    </source>
</evidence>
<dbReference type="GO" id="GO:0033228">
    <property type="term" value="P:cysteine export across plasma membrane"/>
    <property type="evidence" value="ECO:0007669"/>
    <property type="project" value="TreeGrafter"/>
</dbReference>
<proteinExistence type="predicted"/>
<dbReference type="GO" id="GO:0015171">
    <property type="term" value="F:amino acid transmembrane transporter activity"/>
    <property type="evidence" value="ECO:0007669"/>
    <property type="project" value="TreeGrafter"/>
</dbReference>
<organism evidence="7 8">
    <name type="scientific">Pseudoalteromonas luteoviolacea</name>
    <dbReference type="NCBI Taxonomy" id="43657"/>
    <lineage>
        <taxon>Bacteria</taxon>
        <taxon>Pseudomonadati</taxon>
        <taxon>Pseudomonadota</taxon>
        <taxon>Gammaproteobacteria</taxon>
        <taxon>Alteromonadales</taxon>
        <taxon>Pseudoalteromonadaceae</taxon>
        <taxon>Pseudoalteromonas</taxon>
    </lineage>
</organism>
<evidence type="ECO:0000256" key="3">
    <source>
        <dbReference type="ARBA" id="ARBA00022692"/>
    </source>
</evidence>
<dbReference type="OrthoDB" id="9812084at2"/>
<protein>
    <recommendedName>
        <fullName evidence="9">LysE family translocator</fullName>
    </recommendedName>
</protein>
<evidence type="ECO:0000256" key="2">
    <source>
        <dbReference type="ARBA" id="ARBA00022475"/>
    </source>
</evidence>
<keyword evidence="4 6" id="KW-1133">Transmembrane helix</keyword>
<name>A0A0C1Q6L3_9GAMM</name>
<dbReference type="GO" id="GO:0005886">
    <property type="term" value="C:plasma membrane"/>
    <property type="evidence" value="ECO:0007669"/>
    <property type="project" value="UniProtKB-SubCell"/>
</dbReference>
<evidence type="ECO:0000313" key="7">
    <source>
        <dbReference type="EMBL" id="KID56296.1"/>
    </source>
</evidence>
<evidence type="ECO:0000256" key="6">
    <source>
        <dbReference type="SAM" id="Phobius"/>
    </source>
</evidence>
<dbReference type="Pfam" id="PF01810">
    <property type="entry name" value="LysE"/>
    <property type="match status" value="1"/>
</dbReference>
<dbReference type="InterPro" id="IPR001123">
    <property type="entry name" value="LeuE-type"/>
</dbReference>
<feature type="transmembrane region" description="Helical" evidence="6">
    <location>
        <begin position="68"/>
        <end position="86"/>
    </location>
</feature>
<feature type="transmembrane region" description="Helical" evidence="6">
    <location>
        <begin position="179"/>
        <end position="196"/>
    </location>
</feature>
<keyword evidence="3 6" id="KW-0812">Transmembrane</keyword>